<dbReference type="Pfam" id="PF02729">
    <property type="entry name" value="OTCace_N"/>
    <property type="match status" value="1"/>
</dbReference>
<evidence type="ECO:0000313" key="41">
    <source>
        <dbReference type="Ensembl" id="ENSMMDP00005040078.1"/>
    </source>
</evidence>
<dbReference type="GO" id="GO:0004359">
    <property type="term" value="F:glutaminase activity"/>
    <property type="evidence" value="ECO:0007669"/>
    <property type="project" value="UniProtKB-EC"/>
</dbReference>
<keyword evidence="21 38" id="KW-0067">ATP-binding</keyword>
<dbReference type="InterPro" id="IPR016185">
    <property type="entry name" value="PreATP-grasp_dom_sf"/>
</dbReference>
<dbReference type="GO" id="GO:0005951">
    <property type="term" value="C:carbamoyl-phosphate synthase complex"/>
    <property type="evidence" value="ECO:0007669"/>
    <property type="project" value="TreeGrafter"/>
</dbReference>
<evidence type="ECO:0000256" key="24">
    <source>
        <dbReference type="ARBA" id="ARBA00023268"/>
    </source>
</evidence>
<dbReference type="PRINTS" id="PR00099">
    <property type="entry name" value="CPSGATASE"/>
</dbReference>
<evidence type="ECO:0000256" key="17">
    <source>
        <dbReference type="ARBA" id="ARBA00022737"/>
    </source>
</evidence>
<dbReference type="InterPro" id="IPR002195">
    <property type="entry name" value="Dihydroorotase_CS"/>
</dbReference>
<comment type="similarity">
    <text evidence="27">In the N-terminal section; belongs to the CarA family.</text>
</comment>
<evidence type="ECO:0000256" key="32">
    <source>
        <dbReference type="ARBA" id="ARBA00048816"/>
    </source>
</evidence>
<evidence type="ECO:0000256" key="1">
    <source>
        <dbReference type="ARBA" id="ARBA00001947"/>
    </source>
</evidence>
<comment type="subcellular location">
    <subcellularLocation>
        <location evidence="3">Cytoplasm</location>
    </subcellularLocation>
    <subcellularLocation>
        <location evidence="2">Nucleus</location>
    </subcellularLocation>
</comment>
<dbReference type="CDD" id="cd01316">
    <property type="entry name" value="CAD_DHOase"/>
    <property type="match status" value="1"/>
</dbReference>
<dbReference type="InterPro" id="IPR006275">
    <property type="entry name" value="CPSase_lsu"/>
</dbReference>
<evidence type="ECO:0000256" key="36">
    <source>
        <dbReference type="ARBA" id="ARBA00070057"/>
    </source>
</evidence>
<comment type="cofactor">
    <cofactor evidence="1">
        <name>Zn(2+)</name>
        <dbReference type="ChEBI" id="CHEBI:29105"/>
    </cofactor>
</comment>
<dbReference type="SUPFAM" id="SSF53671">
    <property type="entry name" value="Aspartate/ornithine carbamoyltransferase"/>
    <property type="match status" value="1"/>
</dbReference>
<dbReference type="NCBIfam" id="TIGR01368">
    <property type="entry name" value="CPSaseIIsmall"/>
    <property type="match status" value="1"/>
</dbReference>
<evidence type="ECO:0000256" key="38">
    <source>
        <dbReference type="PROSITE-ProRule" id="PRU00409"/>
    </source>
</evidence>
<dbReference type="InterPro" id="IPR013815">
    <property type="entry name" value="ATP_grasp_subdomain_1"/>
</dbReference>
<dbReference type="FunFam" id="3.40.50.1370:FF:000005">
    <property type="entry name" value="CAD protein-like isoform X1"/>
    <property type="match status" value="1"/>
</dbReference>
<evidence type="ECO:0000256" key="2">
    <source>
        <dbReference type="ARBA" id="ARBA00004123"/>
    </source>
</evidence>
<dbReference type="Pfam" id="PF25596">
    <property type="entry name" value="CPSase_L_D1"/>
    <property type="match status" value="2"/>
</dbReference>
<dbReference type="GO" id="GO:0004088">
    <property type="term" value="F:carbamoyl-phosphate synthase (glutamine-hydrolyzing) activity"/>
    <property type="evidence" value="ECO:0007669"/>
    <property type="project" value="UniProtKB-EC"/>
</dbReference>
<dbReference type="SMART" id="SM01097">
    <property type="entry name" value="CPSase_sm_chain"/>
    <property type="match status" value="1"/>
</dbReference>
<dbReference type="Gene3D" id="3.20.20.140">
    <property type="entry name" value="Metal-dependent hydrolases"/>
    <property type="match status" value="1"/>
</dbReference>
<dbReference type="GO" id="GO:0006207">
    <property type="term" value="P:'de novo' pyrimidine nucleobase biosynthetic process"/>
    <property type="evidence" value="ECO:0007669"/>
    <property type="project" value="InterPro"/>
</dbReference>
<keyword evidence="24" id="KW-0511">Multifunctional enzyme</keyword>
<dbReference type="InterPro" id="IPR036914">
    <property type="entry name" value="MGS-like_dom_sf"/>
</dbReference>
<dbReference type="InterPro" id="IPR002082">
    <property type="entry name" value="Asp_carbamoyltransf"/>
</dbReference>
<feature type="domain" description="ATP-grasp" evidence="39">
    <location>
        <begin position="497"/>
        <end position="693"/>
    </location>
</feature>
<dbReference type="NCBIfam" id="NF003671">
    <property type="entry name" value="PRK05294.1"/>
    <property type="match status" value="1"/>
</dbReference>
<dbReference type="PROSITE" id="PS51273">
    <property type="entry name" value="GATASE_TYPE_1"/>
    <property type="match status" value="1"/>
</dbReference>
<dbReference type="GO" id="GO:0044205">
    <property type="term" value="P:'de novo' UMP biosynthetic process"/>
    <property type="evidence" value="ECO:0007669"/>
    <property type="project" value="UniProtKB-UniPathway"/>
</dbReference>
<dbReference type="InterPro" id="IPR036480">
    <property type="entry name" value="CarbP_synth_ssu_N_sf"/>
</dbReference>
<accession>A0A667ZN37</accession>
<dbReference type="NCBIfam" id="TIGR00670">
    <property type="entry name" value="asp_carb_tr"/>
    <property type="match status" value="1"/>
</dbReference>
<comment type="similarity">
    <text evidence="26">In the C-terminal section; belongs to the aspartate/ornithine carbamoyltransferase superfamily. ATCase family.</text>
</comment>
<keyword evidence="20" id="KW-0862">Zinc</keyword>
<feature type="domain" description="MGS-like" evidence="40">
    <location>
        <begin position="1280"/>
        <end position="1435"/>
    </location>
</feature>
<comment type="catalytic activity">
    <reaction evidence="30">
        <text>hydrogencarbonate + NH4(+) + 2 ATP = carbamoyl phosphate + 2 ADP + phosphate + 2 H(+)</text>
        <dbReference type="Rhea" id="RHEA:18029"/>
        <dbReference type="ChEBI" id="CHEBI:15378"/>
        <dbReference type="ChEBI" id="CHEBI:17544"/>
        <dbReference type="ChEBI" id="CHEBI:28938"/>
        <dbReference type="ChEBI" id="CHEBI:30616"/>
        <dbReference type="ChEBI" id="CHEBI:43474"/>
        <dbReference type="ChEBI" id="CHEBI:58228"/>
        <dbReference type="ChEBI" id="CHEBI:456216"/>
        <dbReference type="EC" id="6.3.4.16"/>
    </reaction>
</comment>
<comment type="function">
    <text evidence="35">Multifunctional protein that encodes the first 3 enzymatic activities of the de novo pyrimidine pathway: carbamoylphosphate synthetase (CPSase; EC 6.3.5.5), aspartate transcarbamylase (ATCase; EC 2.1.3.2) and dihydroorotase (DHOase; EC 3.5.2.3). The CPSase-function is accomplished in 2 steps, by a glutamine-dependent amidotransferase activity (GATase) that binds and cleaves glutamine to produce ammonia, followed by an ammonium-dependent carbamoyl phosphate synthetase, which reacts with the ammonia, hydrogencarbonate and ATP to form carbamoyl phosphate. The endogenously produced carbamoyl phosphate is sequestered and channeled to the ATCase active site. ATCase then catalyzes the formation of carbamoyl-L-aspartate from L-aspartate and carbamoyl phosphate. In the last step, DHOase catalyzes the cyclization of carbamoyl aspartate to dihydroorotate.</text>
</comment>
<evidence type="ECO:0000256" key="23">
    <source>
        <dbReference type="ARBA" id="ARBA00023242"/>
    </source>
</evidence>
<reference evidence="41" key="1">
    <citation type="submission" date="2019-06" db="EMBL/GenBank/DDBJ databases">
        <authorList>
            <consortium name="Wellcome Sanger Institute Data Sharing"/>
        </authorList>
    </citation>
    <scope>NUCLEOTIDE SEQUENCE [LARGE SCALE GENOMIC DNA]</scope>
</reference>
<evidence type="ECO:0000256" key="18">
    <source>
        <dbReference type="ARBA" id="ARBA00022741"/>
    </source>
</evidence>
<dbReference type="FunFam" id="3.40.50.20:FF:000001">
    <property type="entry name" value="Carbamoyl-phosphate synthase large chain"/>
    <property type="match status" value="1"/>
</dbReference>
<dbReference type="SMART" id="SM00851">
    <property type="entry name" value="MGS"/>
    <property type="match status" value="1"/>
</dbReference>
<dbReference type="CDD" id="cd01744">
    <property type="entry name" value="GATase1_CPSase"/>
    <property type="match status" value="1"/>
</dbReference>
<feature type="domain" description="ATP-grasp" evidence="39">
    <location>
        <begin position="1024"/>
        <end position="1215"/>
    </location>
</feature>
<dbReference type="InterPro" id="IPR024403">
    <property type="entry name" value="DHOase_cat"/>
</dbReference>
<dbReference type="InterPro" id="IPR006131">
    <property type="entry name" value="Asp_carbamoyltransf_Asp/Orn-bd"/>
</dbReference>
<dbReference type="GO" id="GO:0004070">
    <property type="term" value="F:aspartate carbamoyltransferase activity"/>
    <property type="evidence" value="ECO:0007669"/>
    <property type="project" value="UniProtKB-EC"/>
</dbReference>
<dbReference type="EC" id="3.5.2.3" evidence="8"/>
<dbReference type="PANTHER" id="PTHR11405">
    <property type="entry name" value="CARBAMOYLTRANSFERASE FAMILY MEMBER"/>
    <property type="match status" value="1"/>
</dbReference>
<dbReference type="GO" id="GO:0006526">
    <property type="term" value="P:L-arginine biosynthetic process"/>
    <property type="evidence" value="ECO:0007669"/>
    <property type="project" value="TreeGrafter"/>
</dbReference>
<dbReference type="SUPFAM" id="SSF52335">
    <property type="entry name" value="Methylglyoxal synthase-like"/>
    <property type="match status" value="1"/>
</dbReference>
<dbReference type="InterPro" id="IPR011607">
    <property type="entry name" value="MGS-like_dom"/>
</dbReference>
<dbReference type="GO" id="GO:0005634">
    <property type="term" value="C:nucleus"/>
    <property type="evidence" value="ECO:0007669"/>
    <property type="project" value="UniProtKB-SubCell"/>
</dbReference>
<evidence type="ECO:0000256" key="3">
    <source>
        <dbReference type="ARBA" id="ARBA00004496"/>
    </source>
</evidence>
<dbReference type="InterPro" id="IPR036897">
    <property type="entry name" value="CarbamoylP_synth_lsu_oligo_sf"/>
</dbReference>
<comment type="catalytic activity">
    <reaction evidence="31">
        <text>(S)-dihydroorotate + H2O = N-carbamoyl-L-aspartate + H(+)</text>
        <dbReference type="Rhea" id="RHEA:24296"/>
        <dbReference type="ChEBI" id="CHEBI:15377"/>
        <dbReference type="ChEBI" id="CHEBI:15378"/>
        <dbReference type="ChEBI" id="CHEBI:30864"/>
        <dbReference type="ChEBI" id="CHEBI:32814"/>
        <dbReference type="EC" id="3.5.2.3"/>
    </reaction>
</comment>
<evidence type="ECO:0000256" key="31">
    <source>
        <dbReference type="ARBA" id="ARBA00048492"/>
    </source>
</evidence>
<evidence type="ECO:0000256" key="21">
    <source>
        <dbReference type="ARBA" id="ARBA00022840"/>
    </source>
</evidence>
<keyword evidence="22" id="KW-0665">Pyrimidine biosynthesis</keyword>
<comment type="catalytic activity">
    <reaction evidence="34">
        <text>L-glutamine + H2O = L-glutamate + NH4(+)</text>
        <dbReference type="Rhea" id="RHEA:15889"/>
        <dbReference type="ChEBI" id="CHEBI:15377"/>
        <dbReference type="ChEBI" id="CHEBI:28938"/>
        <dbReference type="ChEBI" id="CHEBI:29985"/>
        <dbReference type="ChEBI" id="CHEBI:58359"/>
        <dbReference type="EC" id="3.5.1.2"/>
    </reaction>
</comment>
<dbReference type="GO" id="GO:0046872">
    <property type="term" value="F:metal ion binding"/>
    <property type="evidence" value="ECO:0007669"/>
    <property type="project" value="UniProtKB-KW"/>
</dbReference>
<comment type="pathway">
    <text evidence="4">Pyrimidine metabolism; UMP biosynthesis via de novo pathway; (S)-dihydroorotate from bicarbonate: step 1/3.</text>
</comment>
<dbReference type="SUPFAM" id="SSF52440">
    <property type="entry name" value="PreATP-grasp domain"/>
    <property type="match status" value="2"/>
</dbReference>
<dbReference type="PROSITE" id="PS00866">
    <property type="entry name" value="CPSASE_1"/>
    <property type="match status" value="2"/>
</dbReference>
<dbReference type="InterPro" id="IPR029062">
    <property type="entry name" value="Class_I_gatase-like"/>
</dbReference>
<evidence type="ECO:0000256" key="19">
    <source>
        <dbReference type="ARBA" id="ARBA00022801"/>
    </source>
</evidence>
<keyword evidence="18 38" id="KW-0547">Nucleotide-binding</keyword>
<protein>
    <recommendedName>
        <fullName evidence="36">Multifunctional protein CAD</fullName>
        <ecNumber evidence="10">2.1.3.2</ecNumber>
        <ecNumber evidence="9">3.5.1.2</ecNumber>
        <ecNumber evidence="8">3.5.2.3</ecNumber>
        <ecNumber evidence="29">6.3.4.16</ecNumber>
        <ecNumber evidence="7">6.3.5.5</ecNumber>
    </recommendedName>
    <alternativeName>
        <fullName evidence="37">Carbamoyl phosphate synthetase 2-aspartate transcarbamylase-dihydroorotase</fullName>
    </alternativeName>
</protein>
<evidence type="ECO:0000256" key="26">
    <source>
        <dbReference type="ARBA" id="ARBA00043979"/>
    </source>
</evidence>
<dbReference type="NCBIfam" id="NF009455">
    <property type="entry name" value="PRK12815.1"/>
    <property type="match status" value="1"/>
</dbReference>
<comment type="similarity">
    <text evidence="25">In the 3rd section; belongs to the metallo-dependent hydrolases superfamily. DHOase family. CAD subfamily.</text>
</comment>
<dbReference type="InterPro" id="IPR032466">
    <property type="entry name" value="Metal_Hydrolase"/>
</dbReference>
<dbReference type="Ensembl" id="ENSMMDT00005040906.1">
    <property type="protein sequence ID" value="ENSMMDP00005040078.1"/>
    <property type="gene ID" value="ENSMMDG00005018303.1"/>
</dbReference>
<keyword evidence="19" id="KW-0378">Hydrolase</keyword>
<reference evidence="41" key="2">
    <citation type="submission" date="2025-08" db="UniProtKB">
        <authorList>
            <consortium name="Ensembl"/>
        </authorList>
    </citation>
    <scope>IDENTIFICATION</scope>
</reference>
<dbReference type="Gene3D" id="3.30.1490.20">
    <property type="entry name" value="ATP-grasp fold, A domain"/>
    <property type="match status" value="1"/>
</dbReference>
<dbReference type="Pfam" id="PF00185">
    <property type="entry name" value="OTCace"/>
    <property type="match status" value="1"/>
</dbReference>
<dbReference type="NCBIfam" id="NF009475">
    <property type="entry name" value="PRK12838.1"/>
    <property type="match status" value="1"/>
</dbReference>
<dbReference type="GO" id="GO:0004087">
    <property type="term" value="F:carbamoyl-phosphate synthase (ammonia) activity"/>
    <property type="evidence" value="ECO:0007669"/>
    <property type="project" value="UniProtKB-EC"/>
</dbReference>
<dbReference type="NCBIfam" id="NF002032">
    <property type="entry name" value="PRK00856.1"/>
    <property type="match status" value="1"/>
</dbReference>
<dbReference type="PROSITE" id="PS00483">
    <property type="entry name" value="DIHYDROOROTASE_2"/>
    <property type="match status" value="1"/>
</dbReference>
<dbReference type="GO" id="GO:0004151">
    <property type="term" value="F:dihydroorotase activity"/>
    <property type="evidence" value="ECO:0007669"/>
    <property type="project" value="UniProtKB-EC"/>
</dbReference>
<dbReference type="HAMAP" id="MF_01209">
    <property type="entry name" value="CPSase_S_chain"/>
    <property type="match status" value="1"/>
</dbReference>
<sequence>GRLSYGDVLMNLCMSPVFQTGMVGYTEALTDPSYRCQILTLTYPLVGNYGVPQDEDAEFGLSKWFESSRIHAAALIIGELSENPSHWSSKKSLDQWLKEQGIPGLEGIDTRSLTKKIREKGTMLGKLVVDGTPEDSIPFDDPNLRNLVQEVSMKEPRVFNPSGSLRITVVDCGIKYNQIRCLAKRGACVTVVPWDHPLDSTDFDGLFISNGPGDPRVCQATIDNVRKVVSVDHPKPLFGICLGHQLLSLVIGAKTYKMKYGNRGHNQPCIHKGTDRCFITSQNHGFAVDPETLPPGWDVLFTNANDQTSEGIVHNTQPLFSVQFHPEHMAGPTDLVSLFDVFLDTVREHKQGNTAKSVKQRLTEHLTFPGSPKPEEFVRPRKVLILGSGGLSIGQAGEFDYSGSQVSFSEGNLIQNLVNMVSVPPTVIFMPHLLLLPRFQVIKNERPDGVLLTFGGQTALNCGVELTKLGVLEKYKVRVLGTPVASIEMTEDRKIFVEKMEEINEHVAPSEAALSVEQAVAAAERLGYPVLVRSAFALGGLGSGFANNREELTSLVTSAFAHTSQVLVDKSLKGWKEIEYEVVRDAYDNCVTVCNMENIDPLGIHTGESIVVAPSQTLNDREYHMLRNTAIKVIRHLGIVGECNIQYALNPESEQVLVSISSALASKATGYPLAYVAAKLGLGIPLPVLKNSVTNSTTANFEPSLDYCVVKVPRWDLSKFLRVSTKIGSSMKSVGEVMAIGRSFEEAFQKALRMVDESCVGFDHTIKPVSDQELQTPTDKRIFVLAAAFRAGYTVDQLYELTKIDRWFLHKMKNIADHERLLETYNQSTMPPEVMRKAKQLGFSDKQIALAVQSTELAVRKLRHDWSILPVVKQIDTVAAEWPAHTNYLYLTYHGTENDLSFDEQHVMVIGSGVYRIGSSVEFDWCAVGCIMELRKMGYKTIMVNYNPETVSTDYDMCNRLYFDEISFEVVMDIYELENPEGVILSMGGQLPNNIAMSLHRQQCRILGTSPEFIDSAENRFKFSRMLDTIGISQPRWKELSDTESAMKFCETVGYPCLVRPSYVLSGAAMNVAYSDSDLEKYLSSAVAVSKEHPVVISKFIQEAKEIDVDAVACDGAVMAIAVSEHVENAGVHSGDATLVTPPQDLNQKTIERIKMIVHAIGQELQVTGPFNLQLIAKDDQLKVIECNVRVSRSFPFVSKTLGVDLVALATQAIMGEEMEPVGLMKGKGVVGVKVPQFSFSRLAGADVVLGVEMTSTGEVACFGENRYEAYLKAMLSTGFKIPKKNILLSIGSYKNKSELLPTVQALESLGYDLYASVGTADFYTEHGVKVTAVDWPFEDDSVCPTKEKQRSIMNYLEENHFDLVINLSMRNSGGRRLSSFVTKGYRTRRMAVDYSVPLIIDIKCTKLFVQALHQIGRSPPVKTHIDSMTSQTLVRLPGLIDVHVHLREPGATHKEDFSSGTAAALAGGVTMVCSMPNTSPAVIDPSSLAMVQKLAKAGCRCDYALYLGAASDNATILPTIASQAAGLKMYLNDTYSTLKMDNVSLWMEHFEKWPKQMPIVAHAEKQTVAAILMVAQLYQRPVHICHVAKKEEILIIRAAKQKGIQVTCEVAPHHLFLCEDNVIEIGGGRAQVRPMLGTQEDMEALWENLDIIDCFATDHAPHSVEEKSGDNPPPGYPGLETMLPLLLTAVSDGRLTLDDIIRRLYDNPRRIFNLPTQDNTYVEVDLEQEWVIPQAMQFTKSKWTPFQGMKVKGKVRRVVLRGEVAYIDGQVSMCSRLHTHTHTHTHTQTHTHTLNDIVPLWEGRYMLPPRIHRSSDPGLPPEFMVPPVVGSGDGYSHPPPLSRLLSPQAIPGQSSVGQVSHFQTSPLLHPLVGQHILSVRQFSKEQMSHLFNVAHTLRLLVQKERSLDILKGKVMASMFYEVSTRTSSSFAAAMQRLGGSVVHFSESTSSTQKGESLADSVQTMSCYADVLVLRHPTPGAVENASRHCRKPVINAGDGVGEHPTQALLDVFTIREELGTVNGMTITMVGDLKHGRTVHSLAKLLTQYRITLRYVAPRNLHMPAEIIDYVASKGIKQEEFESIEEALPETDVLYMTRIQKERFASEEEYKACFGQFILTPHIMTSAKRKMVVMHPLPRVNEISMEVDTDPRAAYFRQAENGMYIRMALLATVLGR</sequence>
<comment type="catalytic activity">
    <reaction evidence="32">
        <text>hydrogencarbonate + L-glutamine + 2 ATP + H2O = carbamoyl phosphate + L-glutamate + 2 ADP + phosphate + 2 H(+)</text>
        <dbReference type="Rhea" id="RHEA:18633"/>
        <dbReference type="ChEBI" id="CHEBI:15377"/>
        <dbReference type="ChEBI" id="CHEBI:15378"/>
        <dbReference type="ChEBI" id="CHEBI:17544"/>
        <dbReference type="ChEBI" id="CHEBI:29985"/>
        <dbReference type="ChEBI" id="CHEBI:30616"/>
        <dbReference type="ChEBI" id="CHEBI:43474"/>
        <dbReference type="ChEBI" id="CHEBI:58228"/>
        <dbReference type="ChEBI" id="CHEBI:58359"/>
        <dbReference type="ChEBI" id="CHEBI:456216"/>
        <dbReference type="EC" id="6.3.5.5"/>
    </reaction>
</comment>
<evidence type="ECO:0000256" key="33">
    <source>
        <dbReference type="ARBA" id="ARBA00048859"/>
    </source>
</evidence>
<dbReference type="PRINTS" id="PR00101">
    <property type="entry name" value="ATCASE"/>
</dbReference>
<dbReference type="InterPro" id="IPR058047">
    <property type="entry name" value="CPSase_preATP-grasp"/>
</dbReference>
<dbReference type="FunFam" id="3.30.1490.20:FF:000001">
    <property type="entry name" value="Carbamoyl-phosphate synthase large chain"/>
    <property type="match status" value="1"/>
</dbReference>
<dbReference type="PRINTS" id="PR00100">
    <property type="entry name" value="AOTCASE"/>
</dbReference>
<dbReference type="FunFam" id="3.40.50.1370:FF:000002">
    <property type="entry name" value="Aspartate carbamoyltransferase 2"/>
    <property type="match status" value="1"/>
</dbReference>
<dbReference type="EC" id="6.3.4.16" evidence="29"/>
<evidence type="ECO:0000256" key="11">
    <source>
        <dbReference type="ARBA" id="ARBA00022490"/>
    </source>
</evidence>
<keyword evidence="17" id="KW-0677">Repeat</keyword>
<dbReference type="EC" id="3.5.1.2" evidence="9"/>
<dbReference type="PANTHER" id="PTHR11405:SF5">
    <property type="entry name" value="CAD PROTEIN"/>
    <property type="match status" value="1"/>
</dbReference>
<dbReference type="EC" id="6.3.5.5" evidence="7"/>
<gene>
    <name evidence="41" type="primary">CAD</name>
    <name evidence="41" type="synonym">cad</name>
</gene>
<dbReference type="FunFam" id="3.40.50.1380:FF:000005">
    <property type="entry name" value="CAD protein-like isoform X1"/>
    <property type="match status" value="1"/>
</dbReference>
<dbReference type="InterPro" id="IPR005483">
    <property type="entry name" value="CPSase_dom"/>
</dbReference>
<dbReference type="PROSITE" id="PS00482">
    <property type="entry name" value="DIHYDROOROTASE_1"/>
    <property type="match status" value="1"/>
</dbReference>
<dbReference type="Gene3D" id="3.40.50.20">
    <property type="match status" value="2"/>
</dbReference>
<evidence type="ECO:0000256" key="35">
    <source>
        <dbReference type="ARBA" id="ARBA00059164"/>
    </source>
</evidence>
<dbReference type="GO" id="GO:0005524">
    <property type="term" value="F:ATP binding"/>
    <property type="evidence" value="ECO:0007669"/>
    <property type="project" value="UniProtKB-UniRule"/>
</dbReference>
<dbReference type="FunFam" id="3.30.470.20:FF:000004">
    <property type="entry name" value="Carbamoyl-phosphate synthase (glutamine-hydrolyzing)"/>
    <property type="match status" value="1"/>
</dbReference>
<comment type="catalytic activity">
    <reaction evidence="33">
        <text>carbamoyl phosphate + L-aspartate = N-carbamoyl-L-aspartate + phosphate + H(+)</text>
        <dbReference type="Rhea" id="RHEA:20013"/>
        <dbReference type="ChEBI" id="CHEBI:15378"/>
        <dbReference type="ChEBI" id="CHEBI:29991"/>
        <dbReference type="ChEBI" id="CHEBI:32814"/>
        <dbReference type="ChEBI" id="CHEBI:43474"/>
        <dbReference type="ChEBI" id="CHEBI:58228"/>
        <dbReference type="EC" id="2.1.3.2"/>
    </reaction>
</comment>
<dbReference type="PROSITE" id="PS00867">
    <property type="entry name" value="CPSASE_2"/>
    <property type="match status" value="1"/>
</dbReference>
<evidence type="ECO:0000256" key="27">
    <source>
        <dbReference type="ARBA" id="ARBA00043984"/>
    </source>
</evidence>
<dbReference type="InterPro" id="IPR005480">
    <property type="entry name" value="CPSase_lsu_oligo"/>
</dbReference>
<keyword evidence="42" id="KW-1185">Reference proteome</keyword>
<organism evidence="41 42">
    <name type="scientific">Myripristis murdjan</name>
    <name type="common">pinecone soldierfish</name>
    <dbReference type="NCBI Taxonomy" id="586833"/>
    <lineage>
        <taxon>Eukaryota</taxon>
        <taxon>Metazoa</taxon>
        <taxon>Chordata</taxon>
        <taxon>Craniata</taxon>
        <taxon>Vertebrata</taxon>
        <taxon>Euteleostomi</taxon>
        <taxon>Actinopterygii</taxon>
        <taxon>Neopterygii</taxon>
        <taxon>Teleostei</taxon>
        <taxon>Neoteleostei</taxon>
        <taxon>Acanthomorphata</taxon>
        <taxon>Holocentriformes</taxon>
        <taxon>Holocentridae</taxon>
        <taxon>Myripristis</taxon>
    </lineage>
</organism>
<dbReference type="Pfam" id="PF02786">
    <property type="entry name" value="CPSase_L_D2"/>
    <property type="match status" value="2"/>
</dbReference>
<evidence type="ECO:0000256" key="16">
    <source>
        <dbReference type="ARBA" id="ARBA00022723"/>
    </source>
</evidence>
<keyword evidence="12" id="KW-0021">Allosteric enzyme</keyword>
<dbReference type="UniPathway" id="UPA00070">
    <property type="reaction ID" value="UER00115"/>
</dbReference>
<dbReference type="Pfam" id="PF00117">
    <property type="entry name" value="GATase"/>
    <property type="match status" value="1"/>
</dbReference>
<dbReference type="SUPFAM" id="SSF51338">
    <property type="entry name" value="Composite domain of metallo-dependent hydrolases"/>
    <property type="match status" value="1"/>
</dbReference>
<dbReference type="FunFam" id="3.40.50.20:FF:000002">
    <property type="entry name" value="Carbamoyl-phosphate synthase large chain"/>
    <property type="match status" value="1"/>
</dbReference>
<dbReference type="SUPFAM" id="SSF52021">
    <property type="entry name" value="Carbamoyl phosphate synthetase, small subunit N-terminal domain"/>
    <property type="match status" value="1"/>
</dbReference>
<dbReference type="Gene3D" id="3.30.470.20">
    <property type="entry name" value="ATP-grasp fold, B domain"/>
    <property type="match status" value="2"/>
</dbReference>
<evidence type="ECO:0000313" key="42">
    <source>
        <dbReference type="Proteomes" id="UP000472263"/>
    </source>
</evidence>
<keyword evidence="11" id="KW-0963">Cytoplasm</keyword>
<dbReference type="SUPFAM" id="SSF56059">
    <property type="entry name" value="Glutathione synthetase ATP-binding domain-like"/>
    <property type="match status" value="2"/>
</dbReference>
<evidence type="ECO:0000256" key="8">
    <source>
        <dbReference type="ARBA" id="ARBA00012860"/>
    </source>
</evidence>
<keyword evidence="23" id="KW-0539">Nucleus</keyword>
<keyword evidence="13" id="KW-0597">Phosphoprotein</keyword>
<dbReference type="PROSITE" id="PS51855">
    <property type="entry name" value="MGS"/>
    <property type="match status" value="1"/>
</dbReference>
<comment type="pathway">
    <text evidence="5">Pyrimidine metabolism; UMP biosynthesis via de novo pathway; (S)-dihydroorotate from bicarbonate: step 2/3.</text>
</comment>
<dbReference type="InterPro" id="IPR005479">
    <property type="entry name" value="CPAse_ATP-bd"/>
</dbReference>
<dbReference type="InterPro" id="IPR011761">
    <property type="entry name" value="ATP-grasp"/>
</dbReference>
<evidence type="ECO:0000259" key="39">
    <source>
        <dbReference type="PROSITE" id="PS50975"/>
    </source>
</evidence>
<dbReference type="CDD" id="cd01423">
    <property type="entry name" value="MGS_CPS_I_III"/>
    <property type="match status" value="1"/>
</dbReference>
<dbReference type="PROSITE" id="PS50975">
    <property type="entry name" value="ATP_GRASP"/>
    <property type="match status" value="2"/>
</dbReference>
<evidence type="ECO:0000256" key="25">
    <source>
        <dbReference type="ARBA" id="ARBA00043968"/>
    </source>
</evidence>
<evidence type="ECO:0000256" key="9">
    <source>
        <dbReference type="ARBA" id="ARBA00012918"/>
    </source>
</evidence>
<evidence type="ECO:0000256" key="7">
    <source>
        <dbReference type="ARBA" id="ARBA00012738"/>
    </source>
</evidence>
<evidence type="ECO:0000256" key="28">
    <source>
        <dbReference type="ARBA" id="ARBA00043998"/>
    </source>
</evidence>
<evidence type="ECO:0000256" key="30">
    <source>
        <dbReference type="ARBA" id="ARBA00047359"/>
    </source>
</evidence>
<dbReference type="Gene3D" id="3.40.50.880">
    <property type="match status" value="1"/>
</dbReference>
<dbReference type="EC" id="2.1.3.2" evidence="10"/>
<dbReference type="HAMAP" id="MF_00001">
    <property type="entry name" value="Asp_carb_tr"/>
    <property type="match status" value="1"/>
</dbReference>
<dbReference type="GeneTree" id="ENSGT00940000157241"/>
<name>A0A667ZN37_9TELE</name>
<dbReference type="GO" id="GO:0016597">
    <property type="term" value="F:amino acid binding"/>
    <property type="evidence" value="ECO:0007669"/>
    <property type="project" value="InterPro"/>
</dbReference>
<dbReference type="FunFam" id="3.20.20.140:FF:000015">
    <property type="entry name" value="CAD protein isoform X2"/>
    <property type="match status" value="1"/>
</dbReference>
<dbReference type="Gene3D" id="3.40.50.1380">
    <property type="entry name" value="Methylglyoxal synthase-like domain"/>
    <property type="match status" value="1"/>
</dbReference>
<evidence type="ECO:0000256" key="37">
    <source>
        <dbReference type="ARBA" id="ARBA00077900"/>
    </source>
</evidence>
<dbReference type="InterPro" id="IPR002474">
    <property type="entry name" value="CarbamoylP_synth_ssu_N"/>
</dbReference>
<keyword evidence="14" id="KW-0436">Ligase</keyword>
<evidence type="ECO:0000256" key="13">
    <source>
        <dbReference type="ARBA" id="ARBA00022553"/>
    </source>
</evidence>
<dbReference type="InterPro" id="IPR035686">
    <property type="entry name" value="CPSase_GATase1"/>
</dbReference>
<dbReference type="Proteomes" id="UP000472263">
    <property type="component" value="Chromosome 24"/>
</dbReference>
<dbReference type="Gene3D" id="3.50.30.20">
    <property type="entry name" value="Carbamoyl-phosphate synthase small subunit, N-terminal domain"/>
    <property type="match status" value="1"/>
</dbReference>
<evidence type="ECO:0000256" key="15">
    <source>
        <dbReference type="ARBA" id="ARBA00022679"/>
    </source>
</evidence>
<evidence type="ECO:0000256" key="10">
    <source>
        <dbReference type="ARBA" id="ARBA00013008"/>
    </source>
</evidence>
<dbReference type="PRINTS" id="PR00098">
    <property type="entry name" value="CPSASE"/>
</dbReference>
<evidence type="ECO:0000256" key="4">
    <source>
        <dbReference type="ARBA" id="ARBA00004812"/>
    </source>
</evidence>
<dbReference type="InterPro" id="IPR036901">
    <property type="entry name" value="Asp/Orn_carbamoylTrfase_sf"/>
</dbReference>
<evidence type="ECO:0000256" key="6">
    <source>
        <dbReference type="ARBA" id="ARBA00004880"/>
    </source>
</evidence>
<evidence type="ECO:0000256" key="22">
    <source>
        <dbReference type="ARBA" id="ARBA00022975"/>
    </source>
</evidence>
<dbReference type="SUPFAM" id="SSF52317">
    <property type="entry name" value="Class I glutamine amidotransferase-like"/>
    <property type="match status" value="1"/>
</dbReference>
<evidence type="ECO:0000256" key="5">
    <source>
        <dbReference type="ARBA" id="ARBA00004852"/>
    </source>
</evidence>
<dbReference type="FunFam" id="1.10.1030.10:FF:000001">
    <property type="entry name" value="Carbamoyl-phosphate synthase large chain"/>
    <property type="match status" value="1"/>
</dbReference>
<dbReference type="SMART" id="SM01096">
    <property type="entry name" value="CPSase_L_D3"/>
    <property type="match status" value="1"/>
</dbReference>
<dbReference type="Pfam" id="PF02142">
    <property type="entry name" value="MGS"/>
    <property type="match status" value="1"/>
</dbReference>
<evidence type="ECO:0000256" key="20">
    <source>
        <dbReference type="ARBA" id="ARBA00022833"/>
    </source>
</evidence>
<evidence type="ECO:0000256" key="29">
    <source>
        <dbReference type="ARBA" id="ARBA00044063"/>
    </source>
</evidence>
<dbReference type="NCBIfam" id="TIGR01369">
    <property type="entry name" value="CPSaseII_lrg"/>
    <property type="match status" value="1"/>
</dbReference>
<dbReference type="Pfam" id="PF02787">
    <property type="entry name" value="CPSase_L_D3"/>
    <property type="match status" value="1"/>
</dbReference>
<comment type="pathway">
    <text evidence="6">Pyrimidine metabolism; UMP biosynthesis via de novo pathway; (S)-dihydroorotate from bicarbonate: step 3/3.</text>
</comment>
<dbReference type="Pfam" id="PF12890">
    <property type="entry name" value="DHOase"/>
    <property type="match status" value="1"/>
</dbReference>
<evidence type="ECO:0000256" key="14">
    <source>
        <dbReference type="ARBA" id="ARBA00022598"/>
    </source>
</evidence>
<proteinExistence type="inferred from homology"/>
<dbReference type="FunFam" id="3.40.50.880:FF:000006">
    <property type="entry name" value="Carbamoyl-phosphate synthase 1, mitochondrial"/>
    <property type="match status" value="1"/>
</dbReference>
<keyword evidence="16" id="KW-0479">Metal-binding</keyword>
<comment type="similarity">
    <text evidence="28">In the 2nd section; belongs to the CarB family.</text>
</comment>
<dbReference type="InterPro" id="IPR017926">
    <property type="entry name" value="GATASE"/>
</dbReference>
<keyword evidence="15" id="KW-0808">Transferase</keyword>
<dbReference type="Pfam" id="PF00988">
    <property type="entry name" value="CPSase_sm_chain"/>
    <property type="match status" value="1"/>
</dbReference>
<evidence type="ECO:0000256" key="12">
    <source>
        <dbReference type="ARBA" id="ARBA00022533"/>
    </source>
</evidence>
<dbReference type="InterPro" id="IPR006274">
    <property type="entry name" value="CarbamoylP_synth_ssu"/>
</dbReference>
<dbReference type="SUPFAM" id="SSF48108">
    <property type="entry name" value="Carbamoyl phosphate synthetase, large subunit connection domain"/>
    <property type="match status" value="1"/>
</dbReference>
<dbReference type="InterPro" id="IPR011059">
    <property type="entry name" value="Metal-dep_hydrolase_composite"/>
</dbReference>
<dbReference type="FunFam" id="3.30.470.20:FF:000001">
    <property type="entry name" value="Carbamoyl-phosphate synthase large chain"/>
    <property type="match status" value="1"/>
</dbReference>
<dbReference type="InterPro" id="IPR006130">
    <property type="entry name" value="Asp/Orn_carbamoylTrfase"/>
</dbReference>
<evidence type="ECO:0000259" key="40">
    <source>
        <dbReference type="PROSITE" id="PS51855"/>
    </source>
</evidence>
<dbReference type="InterPro" id="IPR006132">
    <property type="entry name" value="Asp/Orn_carbamoyltranf_P-bd"/>
</dbReference>
<dbReference type="Gene3D" id="3.40.50.1370">
    <property type="entry name" value="Aspartate/ornithine carbamoyltransferase"/>
    <property type="match status" value="2"/>
</dbReference>
<dbReference type="GO" id="GO:0006541">
    <property type="term" value="P:glutamine metabolic process"/>
    <property type="evidence" value="ECO:0007669"/>
    <property type="project" value="InterPro"/>
</dbReference>
<dbReference type="SUPFAM" id="SSF51556">
    <property type="entry name" value="Metallo-dependent hydrolases"/>
    <property type="match status" value="1"/>
</dbReference>
<dbReference type="Gene3D" id="1.10.1030.10">
    <property type="entry name" value="Carbamoyl-phosphate synthetase, large subunit oligomerisation domain"/>
    <property type="match status" value="1"/>
</dbReference>
<evidence type="ECO:0000256" key="34">
    <source>
        <dbReference type="ARBA" id="ARBA00049534"/>
    </source>
</evidence>
<dbReference type="PROSITE" id="PS00097">
    <property type="entry name" value="CARBAMOYLTRANSFERASE"/>
    <property type="match status" value="1"/>
</dbReference>
<reference evidence="41" key="3">
    <citation type="submission" date="2025-09" db="UniProtKB">
        <authorList>
            <consortium name="Ensembl"/>
        </authorList>
    </citation>
    <scope>IDENTIFICATION</scope>
</reference>